<proteinExistence type="predicted"/>
<dbReference type="EMBL" id="BSDZ01000011">
    <property type="protein sequence ID" value="GLI61984.1"/>
    <property type="molecule type" value="Genomic_DNA"/>
</dbReference>
<reference evidence="1 2" key="1">
    <citation type="journal article" date="2023" name="IScience">
        <title>Expanded male sex-determining region conserved during the evolution of homothallism in the green alga Volvox.</title>
        <authorList>
            <person name="Yamamoto K."/>
            <person name="Matsuzaki R."/>
            <person name="Mahakham W."/>
            <person name="Heman W."/>
            <person name="Sekimoto H."/>
            <person name="Kawachi M."/>
            <person name="Minakuchi Y."/>
            <person name="Toyoda A."/>
            <person name="Nozaki H."/>
        </authorList>
    </citation>
    <scope>NUCLEOTIDE SEQUENCE [LARGE SCALE GENOMIC DNA]</scope>
    <source>
        <strain evidence="1 2">NIES-4468</strain>
    </source>
</reference>
<comment type="caution">
    <text evidence="1">The sequence shown here is derived from an EMBL/GenBank/DDBJ whole genome shotgun (WGS) entry which is preliminary data.</text>
</comment>
<evidence type="ECO:0000313" key="2">
    <source>
        <dbReference type="Proteomes" id="UP001165090"/>
    </source>
</evidence>
<sequence>MTVAHGTPFNTPEVWCEAQQLLVSLYEFPHAAAGKEQSSLHIDGLCGLLERFVEQSVQGREEDRDRGGDLTGIWVPRNAQDKALLCAAVATLRSPWLAWFPEYGCALLGLGPGSSGGCRDDSRKDCTQEESNVWPRPGEILLQLIALDGWGFHLHSTYQGTQHTAHCAAATSPSSVVQSQPKGTESWLTMYVPLSRLHWGDVR</sequence>
<gene>
    <name evidence="1" type="ORF">VaNZ11_004551</name>
</gene>
<protein>
    <submittedName>
        <fullName evidence="1">Uncharacterized protein</fullName>
    </submittedName>
</protein>
<dbReference type="Proteomes" id="UP001165090">
    <property type="component" value="Unassembled WGS sequence"/>
</dbReference>
<accession>A0ABQ5RXS4</accession>
<name>A0ABQ5RXS4_9CHLO</name>
<evidence type="ECO:0000313" key="1">
    <source>
        <dbReference type="EMBL" id="GLI61984.1"/>
    </source>
</evidence>
<keyword evidence="2" id="KW-1185">Reference proteome</keyword>
<organism evidence="1 2">
    <name type="scientific">Volvox africanus</name>
    <dbReference type="NCBI Taxonomy" id="51714"/>
    <lineage>
        <taxon>Eukaryota</taxon>
        <taxon>Viridiplantae</taxon>
        <taxon>Chlorophyta</taxon>
        <taxon>core chlorophytes</taxon>
        <taxon>Chlorophyceae</taxon>
        <taxon>CS clade</taxon>
        <taxon>Chlamydomonadales</taxon>
        <taxon>Volvocaceae</taxon>
        <taxon>Volvox</taxon>
    </lineage>
</organism>